<protein>
    <submittedName>
        <fullName evidence="2">Uncharacterized protein</fullName>
    </submittedName>
</protein>
<reference evidence="2" key="1">
    <citation type="submission" date="2021-01" db="EMBL/GenBank/DDBJ databases">
        <authorList>
            <person name="Corre E."/>
            <person name="Pelletier E."/>
            <person name="Niang G."/>
            <person name="Scheremetjew M."/>
            <person name="Finn R."/>
            <person name="Kale V."/>
            <person name="Holt S."/>
            <person name="Cochrane G."/>
            <person name="Meng A."/>
            <person name="Brown T."/>
            <person name="Cohen L."/>
        </authorList>
    </citation>
    <scope>NUCLEOTIDE SEQUENCE</scope>
    <source>
        <strain evidence="2">CCAP 1951/1</strain>
    </source>
</reference>
<sequence>MLRSSRALWRNSNMIDSSGSVGLPTRVSWFDYRVHPAKRFIFWAVRHLQKLPEDWRPYYDKLLRNEIRATRDLNTSWDVFIAVAEGYRKAKWVLKKYGKEPEPGSIPHPYDDFWKNTTHEERVWAHRRSHQLKELQAVQREEQDLFGAVMQDRNNVHMDQMCKLTTSKQHSGNQVHAMDLPAPRESEIRDDEELTHIMMASVEDDRMWNPAVRSRDFRDSLAHTEGLMAFEDAEDDEDDDDDDDEDDDRVSGGVVK</sequence>
<feature type="compositionally biased region" description="Acidic residues" evidence="1">
    <location>
        <begin position="231"/>
        <end position="248"/>
    </location>
</feature>
<proteinExistence type="predicted"/>
<evidence type="ECO:0000313" key="2">
    <source>
        <dbReference type="EMBL" id="CAD9155468.1"/>
    </source>
</evidence>
<dbReference type="AlphaFoldDB" id="A0A7S1W9F4"/>
<feature type="region of interest" description="Disordered" evidence="1">
    <location>
        <begin position="226"/>
        <end position="256"/>
    </location>
</feature>
<gene>
    <name evidence="2" type="ORF">NDES1114_LOCUS35182</name>
</gene>
<dbReference type="EMBL" id="HBGF01052574">
    <property type="protein sequence ID" value="CAD9155468.1"/>
    <property type="molecule type" value="Transcribed_RNA"/>
</dbReference>
<organism evidence="2">
    <name type="scientific">Neobodo designis</name>
    <name type="common">Flagellated protozoan</name>
    <name type="synonym">Bodo designis</name>
    <dbReference type="NCBI Taxonomy" id="312471"/>
    <lineage>
        <taxon>Eukaryota</taxon>
        <taxon>Discoba</taxon>
        <taxon>Euglenozoa</taxon>
        <taxon>Kinetoplastea</taxon>
        <taxon>Metakinetoplastina</taxon>
        <taxon>Neobodonida</taxon>
        <taxon>Neobodo</taxon>
    </lineage>
</organism>
<accession>A0A7S1W9F4</accession>
<evidence type="ECO:0000256" key="1">
    <source>
        <dbReference type="SAM" id="MobiDB-lite"/>
    </source>
</evidence>
<name>A0A7S1W9F4_NEODS</name>